<keyword evidence="3" id="KW-0813">Transport</keyword>
<organism evidence="13 14">
    <name type="scientific">Senna tora</name>
    <dbReference type="NCBI Taxonomy" id="362788"/>
    <lineage>
        <taxon>Eukaryota</taxon>
        <taxon>Viridiplantae</taxon>
        <taxon>Streptophyta</taxon>
        <taxon>Embryophyta</taxon>
        <taxon>Tracheophyta</taxon>
        <taxon>Spermatophyta</taxon>
        <taxon>Magnoliopsida</taxon>
        <taxon>eudicotyledons</taxon>
        <taxon>Gunneridae</taxon>
        <taxon>Pentapetalae</taxon>
        <taxon>rosids</taxon>
        <taxon>fabids</taxon>
        <taxon>Fabales</taxon>
        <taxon>Fabaceae</taxon>
        <taxon>Caesalpinioideae</taxon>
        <taxon>Cassia clade</taxon>
        <taxon>Senna</taxon>
    </lineage>
</organism>
<feature type="domain" description="Amino acid transporter transmembrane" evidence="12">
    <location>
        <begin position="289"/>
        <end position="357"/>
    </location>
</feature>
<accession>A0A834X0R7</accession>
<keyword evidence="6" id="KW-0029">Amino-acid transport</keyword>
<evidence type="ECO:0000256" key="10">
    <source>
        <dbReference type="ARBA" id="ARBA00045588"/>
    </source>
</evidence>
<keyword evidence="5" id="KW-0769">Symport</keyword>
<dbReference type="PANTHER" id="PTHR48017">
    <property type="entry name" value="OS05G0424000 PROTEIN-RELATED"/>
    <property type="match status" value="1"/>
</dbReference>
<comment type="function">
    <text evidence="10">Carrier protein involved in proton-driven auxin influx. Mediates the formation of auxin gradient from developing leaves (site of auxin biosynthesis) to tips by contributing to the loading of auxin in vascular tissues and facilitating acropetal (base to tip) auxin transport within inner tissues of the root apex, and basipetal (tip to base) auxin transport within outer tissues of the root apex. May be involved in lateral roots and nodules formation.</text>
</comment>
<evidence type="ECO:0000256" key="5">
    <source>
        <dbReference type="ARBA" id="ARBA00022847"/>
    </source>
</evidence>
<dbReference type="InterPro" id="IPR013057">
    <property type="entry name" value="AA_transpt_TM"/>
</dbReference>
<proteinExistence type="inferred from homology"/>
<keyword evidence="14" id="KW-1185">Reference proteome</keyword>
<dbReference type="Pfam" id="PF01490">
    <property type="entry name" value="Aa_trans"/>
    <property type="match status" value="1"/>
</dbReference>
<evidence type="ECO:0000256" key="3">
    <source>
        <dbReference type="ARBA" id="ARBA00022448"/>
    </source>
</evidence>
<dbReference type="EMBL" id="JAAIUW010000004">
    <property type="protein sequence ID" value="KAF7835834.1"/>
    <property type="molecule type" value="Genomic_DNA"/>
</dbReference>
<dbReference type="GO" id="GO:0012505">
    <property type="term" value="C:endomembrane system"/>
    <property type="evidence" value="ECO:0007669"/>
    <property type="project" value="UniProtKB-SubCell"/>
</dbReference>
<dbReference type="GO" id="GO:0009734">
    <property type="term" value="P:auxin-activated signaling pathway"/>
    <property type="evidence" value="ECO:0007669"/>
    <property type="project" value="UniProtKB-KW"/>
</dbReference>
<keyword evidence="9" id="KW-0927">Auxin signaling pathway</keyword>
<comment type="subcellular location">
    <subcellularLocation>
        <location evidence="1">Endomembrane system</location>
        <topology evidence="1">Multi-pass membrane protein</topology>
    </subcellularLocation>
</comment>
<evidence type="ECO:0000259" key="12">
    <source>
        <dbReference type="Pfam" id="PF01490"/>
    </source>
</evidence>
<dbReference type="GO" id="GO:0015293">
    <property type="term" value="F:symporter activity"/>
    <property type="evidence" value="ECO:0007669"/>
    <property type="project" value="UniProtKB-KW"/>
</dbReference>
<dbReference type="AlphaFoldDB" id="A0A834X0R7"/>
<protein>
    <submittedName>
        <fullName evidence="13">Amino acid permease 3-like</fullName>
    </submittedName>
</protein>
<feature type="chain" id="PRO_5032402884" evidence="11">
    <location>
        <begin position="28"/>
        <end position="422"/>
    </location>
</feature>
<comment type="caution">
    <text evidence="13">The sequence shown here is derived from an EMBL/GenBank/DDBJ whole genome shotgun (WGS) entry which is preliminary data.</text>
</comment>
<keyword evidence="7" id="KW-1133">Transmembrane helix</keyword>
<evidence type="ECO:0000256" key="8">
    <source>
        <dbReference type="ARBA" id="ARBA00023136"/>
    </source>
</evidence>
<dbReference type="Proteomes" id="UP000634136">
    <property type="component" value="Unassembled WGS sequence"/>
</dbReference>
<gene>
    <name evidence="13" type="ORF">G2W53_010693</name>
</gene>
<comment type="similarity">
    <text evidence="2">Belongs to the amino acid/polyamine transporter 2 family. Amino acid/auxin permease (AAAP) (TC 2.A.18.1) subfamily.</text>
</comment>
<reference evidence="13" key="1">
    <citation type="submission" date="2020-09" db="EMBL/GenBank/DDBJ databases">
        <title>Genome-Enabled Discovery of Anthraquinone Biosynthesis in Senna tora.</title>
        <authorList>
            <person name="Kang S.-H."/>
            <person name="Pandey R.P."/>
            <person name="Lee C.-M."/>
            <person name="Sim J.-S."/>
            <person name="Jeong J.-T."/>
            <person name="Choi B.-S."/>
            <person name="Jung M."/>
            <person name="Ginzburg D."/>
            <person name="Zhao K."/>
            <person name="Won S.Y."/>
            <person name="Oh T.-J."/>
            <person name="Yu Y."/>
            <person name="Kim N.-H."/>
            <person name="Lee O.R."/>
            <person name="Lee T.-H."/>
            <person name="Bashyal P."/>
            <person name="Kim T.-S."/>
            <person name="Lee W.-H."/>
            <person name="Kawkins C."/>
            <person name="Kim C.-K."/>
            <person name="Kim J.S."/>
            <person name="Ahn B.O."/>
            <person name="Rhee S.Y."/>
            <person name="Sohng J.K."/>
        </authorList>
    </citation>
    <scope>NUCLEOTIDE SEQUENCE</scope>
    <source>
        <tissue evidence="13">Leaf</tissue>
    </source>
</reference>
<evidence type="ECO:0000256" key="4">
    <source>
        <dbReference type="ARBA" id="ARBA00022692"/>
    </source>
</evidence>
<sequence length="422" mass="46523">MIGNAVEGASYLRLLLASLPLLVIVQRERDNNDFDCDGERDGSNSRWQMMVTPRLDETWGLTPTAAPFLAVTDGSNSKNDGSIRVFKKFEKGEIEVGDHFCLSGKAPGWFYLKGGEVQEGKTMVLVSKDEVAETASSHNGFDIKDIDVSRIDPVKASTELGALQEDANVVHKFLYFHSPIFYSFLREFGKESSLNCSAKVFYDDLTLFDYIGKMYVDAKTISNLVFDPGGTTNVFLLAIGKLSHLLEIFTTLNMPSLCLWKCCYVELEEYIGNFIVYSEDASKVVWFELAAIMSFTYSTIGVGLGLSKAIEDRSIAGSLTGISVGTVTVADKVWRSFQAIGNIAFAYSYSMILIEIQINGKETDISGVDSVPHLLIVEGASYLRLLLASLPLLVIVQVLRSSCWVPIRTPRLQAVTSLEILG</sequence>
<keyword evidence="8" id="KW-0472">Membrane</keyword>
<evidence type="ECO:0000256" key="7">
    <source>
        <dbReference type="ARBA" id="ARBA00022989"/>
    </source>
</evidence>
<dbReference type="OrthoDB" id="688570at2759"/>
<evidence type="ECO:0000256" key="6">
    <source>
        <dbReference type="ARBA" id="ARBA00022970"/>
    </source>
</evidence>
<evidence type="ECO:0000256" key="9">
    <source>
        <dbReference type="ARBA" id="ARBA00023294"/>
    </source>
</evidence>
<keyword evidence="11" id="KW-0732">Signal</keyword>
<dbReference type="GO" id="GO:0006865">
    <property type="term" value="P:amino acid transport"/>
    <property type="evidence" value="ECO:0007669"/>
    <property type="project" value="UniProtKB-KW"/>
</dbReference>
<name>A0A834X0R7_9FABA</name>
<evidence type="ECO:0000256" key="11">
    <source>
        <dbReference type="SAM" id="SignalP"/>
    </source>
</evidence>
<keyword evidence="4" id="KW-0812">Transmembrane</keyword>
<evidence type="ECO:0000313" key="14">
    <source>
        <dbReference type="Proteomes" id="UP000634136"/>
    </source>
</evidence>
<evidence type="ECO:0000313" key="13">
    <source>
        <dbReference type="EMBL" id="KAF7835834.1"/>
    </source>
</evidence>
<evidence type="ECO:0000256" key="1">
    <source>
        <dbReference type="ARBA" id="ARBA00004127"/>
    </source>
</evidence>
<feature type="signal peptide" evidence="11">
    <location>
        <begin position="1"/>
        <end position="27"/>
    </location>
</feature>
<evidence type="ECO:0000256" key="2">
    <source>
        <dbReference type="ARBA" id="ARBA00005590"/>
    </source>
</evidence>